<dbReference type="AlphaFoldDB" id="A7GY92"/>
<gene>
    <name evidence="1" type="ORF">CCV52592_0383</name>
</gene>
<dbReference type="EMBL" id="CP000767">
    <property type="protein sequence ID" value="EAT99692.1"/>
    <property type="molecule type" value="Genomic_DNA"/>
</dbReference>
<dbReference type="KEGG" id="ccv:CCV52592_0383"/>
<keyword evidence="2" id="KW-1185">Reference proteome</keyword>
<sequence>MSKRDKLIQELENNPKNVRFEVLKNLLESDGWEALNNGSSHWQFRKGGERITVPYKRPVKPLYVKNVLKALKDEK</sequence>
<evidence type="ECO:0000313" key="2">
    <source>
        <dbReference type="Proteomes" id="UP000006380"/>
    </source>
</evidence>
<reference evidence="1" key="1">
    <citation type="submission" date="2016-07" db="EMBL/GenBank/DDBJ databases">
        <title>Comparative genomics of the Campylobacter concisus group.</title>
        <authorList>
            <person name="Miller W.G."/>
            <person name="Yee E."/>
            <person name="Chapman M.H."/>
            <person name="Huynh S."/>
            <person name="Bono J.L."/>
            <person name="On S.L.W."/>
            <person name="StLeger J."/>
            <person name="Foster G."/>
            <person name="Parker C.T."/>
        </authorList>
    </citation>
    <scope>NUCLEOTIDE SEQUENCE</scope>
    <source>
        <strain evidence="1">525.92</strain>
    </source>
</reference>
<dbReference type="InterPro" id="IPR038570">
    <property type="entry name" value="HicA_sf"/>
</dbReference>
<evidence type="ECO:0008006" key="3">
    <source>
        <dbReference type="Google" id="ProtNLM"/>
    </source>
</evidence>
<organism evidence="1 2">
    <name type="scientific">Campylobacter curvus (strain 525.92)</name>
    <dbReference type="NCBI Taxonomy" id="360105"/>
    <lineage>
        <taxon>Bacteria</taxon>
        <taxon>Pseudomonadati</taxon>
        <taxon>Campylobacterota</taxon>
        <taxon>Epsilonproteobacteria</taxon>
        <taxon>Campylobacterales</taxon>
        <taxon>Campylobacteraceae</taxon>
        <taxon>Campylobacter</taxon>
    </lineage>
</organism>
<dbReference type="STRING" id="360105.CCV52592_0383"/>
<name>A7GY92_CAMC5</name>
<accession>A7GY92</accession>
<dbReference type="OrthoDB" id="5327118at2"/>
<protein>
    <recommendedName>
        <fullName evidence="3">Toxin-antitoxin system, toxin component, HicA family</fullName>
    </recommendedName>
</protein>
<dbReference type="Proteomes" id="UP000006380">
    <property type="component" value="Chromosome"/>
</dbReference>
<dbReference type="HOGENOM" id="CLU_164851_1_1_7"/>
<proteinExistence type="predicted"/>
<evidence type="ECO:0000313" key="1">
    <source>
        <dbReference type="EMBL" id="EAT99692.1"/>
    </source>
</evidence>
<dbReference type="Gene3D" id="3.30.920.30">
    <property type="entry name" value="Hypothetical protein"/>
    <property type="match status" value="1"/>
</dbReference>
<dbReference type="RefSeq" id="WP_011992242.1">
    <property type="nucleotide sequence ID" value="NC_009715.2"/>
</dbReference>
<dbReference type="SUPFAM" id="SSF54786">
    <property type="entry name" value="YcfA/nrd intein domain"/>
    <property type="match status" value="1"/>
</dbReference>